<dbReference type="PANTHER" id="PTHR35910:SF6">
    <property type="entry name" value="2EXR DOMAIN-CONTAINING PROTEIN"/>
    <property type="match status" value="1"/>
</dbReference>
<feature type="domain" description="2EXR" evidence="1">
    <location>
        <begin position="7"/>
        <end position="94"/>
    </location>
</feature>
<dbReference type="Proteomes" id="UP000235672">
    <property type="component" value="Unassembled WGS sequence"/>
</dbReference>
<dbReference type="InterPro" id="IPR045518">
    <property type="entry name" value="2EXR"/>
</dbReference>
<organism evidence="2 3">
    <name type="scientific">Hyaloscypha hepaticicola</name>
    <dbReference type="NCBI Taxonomy" id="2082293"/>
    <lineage>
        <taxon>Eukaryota</taxon>
        <taxon>Fungi</taxon>
        <taxon>Dikarya</taxon>
        <taxon>Ascomycota</taxon>
        <taxon>Pezizomycotina</taxon>
        <taxon>Leotiomycetes</taxon>
        <taxon>Helotiales</taxon>
        <taxon>Hyaloscyphaceae</taxon>
        <taxon>Hyaloscypha</taxon>
    </lineage>
</organism>
<reference evidence="2 3" key="1">
    <citation type="submission" date="2016-05" db="EMBL/GenBank/DDBJ databases">
        <title>A degradative enzymes factory behind the ericoid mycorrhizal symbiosis.</title>
        <authorList>
            <consortium name="DOE Joint Genome Institute"/>
            <person name="Martino E."/>
            <person name="Morin E."/>
            <person name="Grelet G."/>
            <person name="Kuo A."/>
            <person name="Kohler A."/>
            <person name="Daghino S."/>
            <person name="Barry K."/>
            <person name="Choi C."/>
            <person name="Cichocki N."/>
            <person name="Clum A."/>
            <person name="Copeland A."/>
            <person name="Hainaut M."/>
            <person name="Haridas S."/>
            <person name="Labutti K."/>
            <person name="Lindquist E."/>
            <person name="Lipzen A."/>
            <person name="Khouja H.-R."/>
            <person name="Murat C."/>
            <person name="Ohm R."/>
            <person name="Olson A."/>
            <person name="Spatafora J."/>
            <person name="Veneault-Fourrey C."/>
            <person name="Henrissat B."/>
            <person name="Grigoriev I."/>
            <person name="Martin F."/>
            <person name="Perotto S."/>
        </authorList>
    </citation>
    <scope>NUCLEOTIDE SEQUENCE [LARGE SCALE GENOMIC DNA]</scope>
    <source>
        <strain evidence="2 3">UAMH 7357</strain>
    </source>
</reference>
<accession>A0A2J6QDH3</accession>
<dbReference type="PANTHER" id="PTHR35910">
    <property type="entry name" value="2EXR DOMAIN-CONTAINING PROTEIN"/>
    <property type="match status" value="1"/>
</dbReference>
<dbReference type="OrthoDB" id="4737394at2759"/>
<dbReference type="AlphaFoldDB" id="A0A2J6QDH3"/>
<protein>
    <recommendedName>
        <fullName evidence="1">2EXR domain-containing protein</fullName>
    </recommendedName>
</protein>
<gene>
    <name evidence="2" type="ORF">NA56DRAFT_746462</name>
</gene>
<dbReference type="Pfam" id="PF20150">
    <property type="entry name" value="2EXR"/>
    <property type="match status" value="1"/>
</dbReference>
<name>A0A2J6QDH3_9HELO</name>
<sequence>MMASQTFTLFPTLPGELRQQVWLFSLPGPCKIVPFTAYTPGEECLEPNRVSKDHCPSTLQVNRESRAIALKHYTNWHNAAALGYQYVDFNVDIVCFSAPDFEDRSHIPRVTPGNQTALLRLSKADLWKIRRLEITFSKFRTTFPTDLKAWIEKWLMALFPGVRELHIVWAWGFAMDEVYILGSTSPDLIAEVVKRDVDAAMELARTSLEEIVRKRGGGWTAPVLRIDTIEWPYES</sequence>
<evidence type="ECO:0000259" key="1">
    <source>
        <dbReference type="Pfam" id="PF20150"/>
    </source>
</evidence>
<evidence type="ECO:0000313" key="3">
    <source>
        <dbReference type="Proteomes" id="UP000235672"/>
    </source>
</evidence>
<dbReference type="EMBL" id="KZ613473">
    <property type="protein sequence ID" value="PMD24314.1"/>
    <property type="molecule type" value="Genomic_DNA"/>
</dbReference>
<evidence type="ECO:0000313" key="2">
    <source>
        <dbReference type="EMBL" id="PMD24314.1"/>
    </source>
</evidence>
<keyword evidence="3" id="KW-1185">Reference proteome</keyword>
<proteinExistence type="predicted"/>